<sequence>MSTWTGQPSVKGSSESMRMIFLTCVSIGITFTWGVEMTYCTPYLLSLGLTKGQTSMVWLAGPISGMIVQPIIGVIADRSRSRWGRRRPVIVIGSVIVALSLLTLGFTKELVAYFVSDKSLARGVTIFLAVLTICSVDFSINAVMSCARSLVVDTLPIHKQQVGAAWASRMGSLGHIIGYGMGALDLVQLFGPTLGDTQFKQLTVIAALGMLATSGITCWAVSERVLITARHEPRGGQGPFKVVHQIWSTIITLPPRIRGICYAVFWSWIGWFPFIIYSSTWVGETYFRYNVPPNVDTKDALGDMGRIGSTALTVYSTVAFISAWVLPPFIRAPEDDTFTHRPPASIARWVELFNKVKPDLLTAWVASHIVFAFTMAMTPFASSFRVATLLVALCGIPWSIVMWAPSTFMGIEVNKLSGSPDLVLGSQPNGGAHHQRRRSTASSIELLRLEHGDSHVPGSPTATGPVGSTGELSGIYFGIMNIYTTIPQLISTLMSTVVFGFLEPGKSPELAHDAHPSEQANTDGPNAIAVCMFLGAISSCIAAVVTKKLKYL</sequence>
<evidence type="ECO:0000256" key="6">
    <source>
        <dbReference type="SAM" id="Phobius"/>
    </source>
</evidence>
<feature type="transmembrane region" description="Helical" evidence="6">
    <location>
        <begin position="260"/>
        <end position="282"/>
    </location>
</feature>
<proteinExistence type="predicted"/>
<organism evidence="7 8">
    <name type="scientific">Rhypophila decipiens</name>
    <dbReference type="NCBI Taxonomy" id="261697"/>
    <lineage>
        <taxon>Eukaryota</taxon>
        <taxon>Fungi</taxon>
        <taxon>Dikarya</taxon>
        <taxon>Ascomycota</taxon>
        <taxon>Pezizomycotina</taxon>
        <taxon>Sordariomycetes</taxon>
        <taxon>Sordariomycetidae</taxon>
        <taxon>Sordariales</taxon>
        <taxon>Naviculisporaceae</taxon>
        <taxon>Rhypophila</taxon>
    </lineage>
</organism>
<feature type="transmembrane region" description="Helical" evidence="6">
    <location>
        <begin position="386"/>
        <end position="405"/>
    </location>
</feature>
<evidence type="ECO:0000256" key="2">
    <source>
        <dbReference type="ARBA" id="ARBA00022448"/>
    </source>
</evidence>
<comment type="caution">
    <text evidence="7">The sequence shown here is derived from an EMBL/GenBank/DDBJ whole genome shotgun (WGS) entry which is preliminary data.</text>
</comment>
<feature type="transmembrane region" description="Helical" evidence="6">
    <location>
        <begin position="88"/>
        <end position="106"/>
    </location>
</feature>
<comment type="subcellular location">
    <subcellularLocation>
        <location evidence="1">Membrane</location>
        <topology evidence="1">Multi-pass membrane protein</topology>
    </subcellularLocation>
</comment>
<feature type="transmembrane region" description="Helical" evidence="6">
    <location>
        <begin position="360"/>
        <end position="380"/>
    </location>
</feature>
<evidence type="ECO:0000256" key="1">
    <source>
        <dbReference type="ARBA" id="ARBA00004141"/>
    </source>
</evidence>
<feature type="transmembrane region" description="Helical" evidence="6">
    <location>
        <begin position="57"/>
        <end position="76"/>
    </location>
</feature>
<dbReference type="AlphaFoldDB" id="A0AAN6Y4G7"/>
<keyword evidence="3 6" id="KW-0812">Transmembrane</keyword>
<dbReference type="PANTHER" id="PTHR19432">
    <property type="entry name" value="SUGAR TRANSPORTER"/>
    <property type="match status" value="1"/>
</dbReference>
<dbReference type="PANTHER" id="PTHR19432:SF76">
    <property type="entry name" value="TRANSPORTER, PUTATIVE (EUROFUNG)-RELATED"/>
    <property type="match status" value="1"/>
</dbReference>
<reference evidence="7" key="1">
    <citation type="journal article" date="2023" name="Mol. Phylogenet. Evol.">
        <title>Genome-scale phylogeny and comparative genomics of the fungal order Sordariales.</title>
        <authorList>
            <person name="Hensen N."/>
            <person name="Bonometti L."/>
            <person name="Westerberg I."/>
            <person name="Brannstrom I.O."/>
            <person name="Guillou S."/>
            <person name="Cros-Aarteil S."/>
            <person name="Calhoun S."/>
            <person name="Haridas S."/>
            <person name="Kuo A."/>
            <person name="Mondo S."/>
            <person name="Pangilinan J."/>
            <person name="Riley R."/>
            <person name="LaButti K."/>
            <person name="Andreopoulos B."/>
            <person name="Lipzen A."/>
            <person name="Chen C."/>
            <person name="Yan M."/>
            <person name="Daum C."/>
            <person name="Ng V."/>
            <person name="Clum A."/>
            <person name="Steindorff A."/>
            <person name="Ohm R.A."/>
            <person name="Martin F."/>
            <person name="Silar P."/>
            <person name="Natvig D.O."/>
            <person name="Lalanne C."/>
            <person name="Gautier V."/>
            <person name="Ament-Velasquez S.L."/>
            <person name="Kruys A."/>
            <person name="Hutchinson M.I."/>
            <person name="Powell A.J."/>
            <person name="Barry K."/>
            <person name="Miller A.N."/>
            <person name="Grigoriev I.V."/>
            <person name="Debuchy R."/>
            <person name="Gladieux P."/>
            <person name="Hiltunen Thoren M."/>
            <person name="Johannesson H."/>
        </authorList>
    </citation>
    <scope>NUCLEOTIDE SEQUENCE</scope>
    <source>
        <strain evidence="7">PSN293</strain>
    </source>
</reference>
<gene>
    <name evidence="7" type="ORF">QBC37DRAFT_192412</name>
</gene>
<dbReference type="Pfam" id="PF13347">
    <property type="entry name" value="MFS_2"/>
    <property type="match status" value="1"/>
</dbReference>
<feature type="transmembrane region" description="Helical" evidence="6">
    <location>
        <begin position="527"/>
        <end position="546"/>
    </location>
</feature>
<keyword evidence="2" id="KW-0813">Transport</keyword>
<feature type="transmembrane region" description="Helical" evidence="6">
    <location>
        <begin position="20"/>
        <end position="45"/>
    </location>
</feature>
<feature type="transmembrane region" description="Helical" evidence="6">
    <location>
        <begin position="202"/>
        <end position="221"/>
    </location>
</feature>
<name>A0AAN6Y4G7_9PEZI</name>
<keyword evidence="8" id="KW-1185">Reference proteome</keyword>
<feature type="transmembrane region" description="Helical" evidence="6">
    <location>
        <begin position="126"/>
        <end position="151"/>
    </location>
</feature>
<evidence type="ECO:0000313" key="7">
    <source>
        <dbReference type="EMBL" id="KAK4212479.1"/>
    </source>
</evidence>
<dbReference type="Gene3D" id="1.20.1250.20">
    <property type="entry name" value="MFS general substrate transporter like domains"/>
    <property type="match status" value="1"/>
</dbReference>
<dbReference type="InterPro" id="IPR036259">
    <property type="entry name" value="MFS_trans_sf"/>
</dbReference>
<reference evidence="7" key="2">
    <citation type="submission" date="2023-05" db="EMBL/GenBank/DDBJ databases">
        <authorList>
            <consortium name="Lawrence Berkeley National Laboratory"/>
            <person name="Steindorff A."/>
            <person name="Hensen N."/>
            <person name="Bonometti L."/>
            <person name="Westerberg I."/>
            <person name="Brannstrom I.O."/>
            <person name="Guillou S."/>
            <person name="Cros-Aarteil S."/>
            <person name="Calhoun S."/>
            <person name="Haridas S."/>
            <person name="Kuo A."/>
            <person name="Mondo S."/>
            <person name="Pangilinan J."/>
            <person name="Riley R."/>
            <person name="Labutti K."/>
            <person name="Andreopoulos B."/>
            <person name="Lipzen A."/>
            <person name="Chen C."/>
            <person name="Yanf M."/>
            <person name="Daum C."/>
            <person name="Ng V."/>
            <person name="Clum A."/>
            <person name="Ohm R."/>
            <person name="Martin F."/>
            <person name="Silar P."/>
            <person name="Natvig D."/>
            <person name="Lalanne C."/>
            <person name="Gautier V."/>
            <person name="Ament-Velasquez S.L."/>
            <person name="Kruys A."/>
            <person name="Hutchinson M.I."/>
            <person name="Powell A.J."/>
            <person name="Barry K."/>
            <person name="Miller A.N."/>
            <person name="Grigoriev I.V."/>
            <person name="Debuchy R."/>
            <person name="Gladieux P."/>
            <person name="Thoren M.H."/>
            <person name="Johannesson H."/>
        </authorList>
    </citation>
    <scope>NUCLEOTIDE SEQUENCE</scope>
    <source>
        <strain evidence="7">PSN293</strain>
    </source>
</reference>
<feature type="transmembrane region" description="Helical" evidence="6">
    <location>
        <begin position="172"/>
        <end position="190"/>
    </location>
</feature>
<keyword evidence="5 6" id="KW-0472">Membrane</keyword>
<dbReference type="GO" id="GO:0005886">
    <property type="term" value="C:plasma membrane"/>
    <property type="evidence" value="ECO:0007669"/>
    <property type="project" value="TreeGrafter"/>
</dbReference>
<dbReference type="SUPFAM" id="SSF103473">
    <property type="entry name" value="MFS general substrate transporter"/>
    <property type="match status" value="1"/>
</dbReference>
<accession>A0AAN6Y4G7</accession>
<evidence type="ECO:0000313" key="8">
    <source>
        <dbReference type="Proteomes" id="UP001301769"/>
    </source>
</evidence>
<evidence type="ECO:0000256" key="3">
    <source>
        <dbReference type="ARBA" id="ARBA00022692"/>
    </source>
</evidence>
<protein>
    <submittedName>
        <fullName evidence="7">Sucrose transporter</fullName>
    </submittedName>
</protein>
<dbReference type="Proteomes" id="UP001301769">
    <property type="component" value="Unassembled WGS sequence"/>
</dbReference>
<evidence type="ECO:0000256" key="5">
    <source>
        <dbReference type="ARBA" id="ARBA00023136"/>
    </source>
</evidence>
<keyword evidence="4 6" id="KW-1133">Transmembrane helix</keyword>
<evidence type="ECO:0000256" key="4">
    <source>
        <dbReference type="ARBA" id="ARBA00022989"/>
    </source>
</evidence>
<dbReference type="GO" id="GO:0008506">
    <property type="term" value="F:sucrose:proton symporter activity"/>
    <property type="evidence" value="ECO:0007669"/>
    <property type="project" value="TreeGrafter"/>
</dbReference>
<dbReference type="EMBL" id="MU858126">
    <property type="protein sequence ID" value="KAK4212479.1"/>
    <property type="molecule type" value="Genomic_DNA"/>
</dbReference>